<accession>A0A502HGY3</accession>
<evidence type="ECO:0000313" key="2">
    <source>
        <dbReference type="Proteomes" id="UP000317933"/>
    </source>
</evidence>
<gene>
    <name evidence="1" type="ORF">EAH78_26335</name>
</gene>
<dbReference type="AlphaFoldDB" id="A0A502HGY3"/>
<dbReference type="EMBL" id="RCZE01000014">
    <property type="protein sequence ID" value="TPG73911.1"/>
    <property type="molecule type" value="Genomic_DNA"/>
</dbReference>
<proteinExistence type="predicted"/>
<name>A0A502HGY3_9PSED</name>
<dbReference type="Proteomes" id="UP000317933">
    <property type="component" value="Unassembled WGS sequence"/>
</dbReference>
<sequence>MYSFNSTLLCQTVQVLGHFLQILADRGALPGLSGAGRPFIDSRPLTFFWVSTASQIRCTERSM</sequence>
<organism evidence="1 2">
    <name type="scientific">Pseudomonas arsenicoxydans</name>
    <dbReference type="NCBI Taxonomy" id="702115"/>
    <lineage>
        <taxon>Bacteria</taxon>
        <taxon>Pseudomonadati</taxon>
        <taxon>Pseudomonadota</taxon>
        <taxon>Gammaproteobacteria</taxon>
        <taxon>Pseudomonadales</taxon>
        <taxon>Pseudomonadaceae</taxon>
        <taxon>Pseudomonas</taxon>
    </lineage>
</organism>
<evidence type="ECO:0000313" key="1">
    <source>
        <dbReference type="EMBL" id="TPG73911.1"/>
    </source>
</evidence>
<comment type="caution">
    <text evidence="1">The sequence shown here is derived from an EMBL/GenBank/DDBJ whole genome shotgun (WGS) entry which is preliminary data.</text>
</comment>
<protein>
    <submittedName>
        <fullName evidence="1">Uncharacterized protein</fullName>
    </submittedName>
</protein>
<reference evidence="1 2" key="1">
    <citation type="journal article" date="2019" name="Environ. Microbiol.">
        <title>Species interactions and distinct microbial communities in high Arctic permafrost affected cryosols are associated with the CH4 and CO2 gas fluxes.</title>
        <authorList>
            <person name="Altshuler I."/>
            <person name="Hamel J."/>
            <person name="Turney S."/>
            <person name="Magnuson E."/>
            <person name="Levesque R."/>
            <person name="Greer C."/>
            <person name="Whyte L.G."/>
        </authorList>
    </citation>
    <scope>NUCLEOTIDE SEQUENCE [LARGE SCALE GENOMIC DNA]</scope>
    <source>
        <strain evidence="1 2">E3</strain>
    </source>
</reference>